<comment type="caution">
    <text evidence="5">The sequence shown here is derived from an EMBL/GenBank/DDBJ whole genome shotgun (WGS) entry which is preliminary data.</text>
</comment>
<dbReference type="Pfam" id="PF02311">
    <property type="entry name" value="AraC_binding"/>
    <property type="match status" value="1"/>
</dbReference>
<dbReference type="PROSITE" id="PS00041">
    <property type="entry name" value="HTH_ARAC_FAMILY_1"/>
    <property type="match status" value="1"/>
</dbReference>
<evidence type="ECO:0000256" key="1">
    <source>
        <dbReference type="ARBA" id="ARBA00023015"/>
    </source>
</evidence>
<sequence>MLIMNILIESTKIKQGNHYLNHKINYVESEKMNLYLHFWGGGTFSQKDFFSKHYQVYYILNGEGTFIFNKQDYPIIPGDLFILKPHAEYKLEDKSNVKMLFFAFEPDSLTESKELMEFFDRIEGVEDFEHLLLNDQFNMGLLWKEILIQSNQQTIFTQEIIEPLACTLIKIIIQNFYQQIIGLKSNDLKNSKVLESNEIIYNAKLFINDNLAKPLKLSEVADYLHVSDRHLSRLFTKHLDVTFTQFVRSEKMNKAAILLATTDLPIKKVAQKVGFDTVHYFSSVFKKVMDIPPGEFRSRLQSD</sequence>
<feature type="domain" description="HTH araC/xylS-type" evidence="4">
    <location>
        <begin position="201"/>
        <end position="299"/>
    </location>
</feature>
<dbReference type="SUPFAM" id="SSF46689">
    <property type="entry name" value="Homeodomain-like"/>
    <property type="match status" value="2"/>
</dbReference>
<dbReference type="InterPro" id="IPR009057">
    <property type="entry name" value="Homeodomain-like_sf"/>
</dbReference>
<evidence type="ECO:0000256" key="3">
    <source>
        <dbReference type="ARBA" id="ARBA00023163"/>
    </source>
</evidence>
<dbReference type="PROSITE" id="PS01124">
    <property type="entry name" value="HTH_ARAC_FAMILY_2"/>
    <property type="match status" value="1"/>
</dbReference>
<dbReference type="Gene3D" id="2.60.120.10">
    <property type="entry name" value="Jelly Rolls"/>
    <property type="match status" value="1"/>
</dbReference>
<dbReference type="Pfam" id="PF12833">
    <property type="entry name" value="HTH_18"/>
    <property type="match status" value="1"/>
</dbReference>
<keyword evidence="3" id="KW-0804">Transcription</keyword>
<dbReference type="SUPFAM" id="SSF51215">
    <property type="entry name" value="Regulatory protein AraC"/>
    <property type="match status" value="1"/>
</dbReference>
<dbReference type="InterPro" id="IPR018062">
    <property type="entry name" value="HTH_AraC-typ_CS"/>
</dbReference>
<evidence type="ECO:0000313" key="6">
    <source>
        <dbReference type="Proteomes" id="UP000218887"/>
    </source>
</evidence>
<dbReference type="SMART" id="SM00342">
    <property type="entry name" value="HTH_ARAC"/>
    <property type="match status" value="1"/>
</dbReference>
<dbReference type="Gene3D" id="1.10.10.60">
    <property type="entry name" value="Homeodomain-like"/>
    <property type="match status" value="2"/>
</dbReference>
<dbReference type="EMBL" id="NPOA01000013">
    <property type="protein sequence ID" value="PAV28340.1"/>
    <property type="molecule type" value="Genomic_DNA"/>
</dbReference>
<evidence type="ECO:0000259" key="4">
    <source>
        <dbReference type="PROSITE" id="PS01124"/>
    </source>
</evidence>
<keyword evidence="1" id="KW-0805">Transcription regulation</keyword>
<dbReference type="GO" id="GO:0043565">
    <property type="term" value="F:sequence-specific DNA binding"/>
    <property type="evidence" value="ECO:0007669"/>
    <property type="project" value="InterPro"/>
</dbReference>
<reference evidence="5 6" key="1">
    <citation type="submission" date="2017-08" db="EMBL/GenBank/DDBJ databases">
        <title>Virgibacillus indicus sp. nov. and Virgibacillus profoundi sp. nov, two moderately halophilic bacteria isolated from marine sediment by using the Microfluidic Streak Plate.</title>
        <authorList>
            <person name="Xu B."/>
            <person name="Hu B."/>
            <person name="Wang J."/>
            <person name="Zhu Y."/>
            <person name="Huang L."/>
            <person name="Du W."/>
            <person name="Huang Y."/>
        </authorList>
    </citation>
    <scope>NUCLEOTIDE SEQUENCE [LARGE SCALE GENOMIC DNA]</scope>
    <source>
        <strain evidence="5 6">IO3-P3-H5</strain>
    </source>
</reference>
<organism evidence="5 6">
    <name type="scientific">Virgibacillus profundi</name>
    <dbReference type="NCBI Taxonomy" id="2024555"/>
    <lineage>
        <taxon>Bacteria</taxon>
        <taxon>Bacillati</taxon>
        <taxon>Bacillota</taxon>
        <taxon>Bacilli</taxon>
        <taxon>Bacillales</taxon>
        <taxon>Bacillaceae</taxon>
        <taxon>Virgibacillus</taxon>
    </lineage>
</organism>
<dbReference type="AlphaFoldDB" id="A0A2A2IB45"/>
<evidence type="ECO:0000313" key="5">
    <source>
        <dbReference type="EMBL" id="PAV28340.1"/>
    </source>
</evidence>
<dbReference type="InterPro" id="IPR014710">
    <property type="entry name" value="RmlC-like_jellyroll"/>
</dbReference>
<keyword evidence="6" id="KW-1185">Reference proteome</keyword>
<dbReference type="Proteomes" id="UP000218887">
    <property type="component" value="Unassembled WGS sequence"/>
</dbReference>
<proteinExistence type="predicted"/>
<dbReference type="PANTHER" id="PTHR43280:SF28">
    <property type="entry name" value="HTH-TYPE TRANSCRIPTIONAL ACTIVATOR RHAS"/>
    <property type="match status" value="1"/>
</dbReference>
<keyword evidence="2" id="KW-0238">DNA-binding</keyword>
<dbReference type="InterPro" id="IPR018060">
    <property type="entry name" value="HTH_AraC"/>
</dbReference>
<dbReference type="InterPro" id="IPR037923">
    <property type="entry name" value="HTH-like"/>
</dbReference>
<accession>A0A2A2IB45</accession>
<dbReference type="InterPro" id="IPR003313">
    <property type="entry name" value="AraC-bd"/>
</dbReference>
<dbReference type="OrthoDB" id="149040at2"/>
<protein>
    <recommendedName>
        <fullName evidence="4">HTH araC/xylS-type domain-containing protein</fullName>
    </recommendedName>
</protein>
<dbReference type="PANTHER" id="PTHR43280">
    <property type="entry name" value="ARAC-FAMILY TRANSCRIPTIONAL REGULATOR"/>
    <property type="match status" value="1"/>
</dbReference>
<evidence type="ECO:0000256" key="2">
    <source>
        <dbReference type="ARBA" id="ARBA00023125"/>
    </source>
</evidence>
<name>A0A2A2IB45_9BACI</name>
<gene>
    <name evidence="5" type="ORF">CIL05_17040</name>
</gene>
<dbReference type="GO" id="GO:0003700">
    <property type="term" value="F:DNA-binding transcription factor activity"/>
    <property type="evidence" value="ECO:0007669"/>
    <property type="project" value="InterPro"/>
</dbReference>